<evidence type="ECO:0000256" key="2">
    <source>
        <dbReference type="ARBA" id="ARBA00022643"/>
    </source>
</evidence>
<name>A0ABS5SUQ1_9GAMM</name>
<evidence type="ECO:0000313" key="4">
    <source>
        <dbReference type="EMBL" id="MBT0723153.1"/>
    </source>
</evidence>
<sequence length="159" mass="17611">MKLLKPDSVEFLIQDGLDQLPFFNPDFEDKPDVEVSRWRKSLNDANFVIFASPEYAHGITGVIKNALDWIVSSGELLGKPISLPNLSPRASIAHAQLAEILMVMGGEITESFSPKASLNEPYVIPCNTANSLCNIPEINRRISELWAQIEKEMITTPGS</sequence>
<protein>
    <submittedName>
        <fullName evidence="4">NAD(P)H-dependent oxidoreductase</fullName>
    </submittedName>
</protein>
<accession>A0ABS5SUQ1</accession>
<dbReference type="Pfam" id="PF03358">
    <property type="entry name" value="FMN_red"/>
    <property type="match status" value="1"/>
</dbReference>
<reference evidence="4 5" key="1">
    <citation type="submission" date="2020-04" db="EMBL/GenBank/DDBJ databases">
        <title>Genome sequencing of Rosenbergiella species.</title>
        <authorList>
            <person name="Alvarez-Perez S."/>
            <person name="Lievens B."/>
        </authorList>
    </citation>
    <scope>NUCLEOTIDE SEQUENCE [LARGE SCALE GENOMIC DNA]</scope>
    <source>
        <strain evidence="4 5">S61</strain>
    </source>
</reference>
<dbReference type="InterPro" id="IPR029039">
    <property type="entry name" value="Flavoprotein-like_sf"/>
</dbReference>
<dbReference type="PANTHER" id="PTHR30543:SF21">
    <property type="entry name" value="NAD(P)H-DEPENDENT FMN REDUCTASE LOT6"/>
    <property type="match status" value="1"/>
</dbReference>
<dbReference type="EMBL" id="JABBFR010000002">
    <property type="protein sequence ID" value="MBT0723153.1"/>
    <property type="molecule type" value="Genomic_DNA"/>
</dbReference>
<dbReference type="InterPro" id="IPR050712">
    <property type="entry name" value="NAD(P)H-dep_reductase"/>
</dbReference>
<evidence type="ECO:0000259" key="3">
    <source>
        <dbReference type="Pfam" id="PF03358"/>
    </source>
</evidence>
<evidence type="ECO:0000256" key="1">
    <source>
        <dbReference type="ARBA" id="ARBA00001917"/>
    </source>
</evidence>
<dbReference type="InterPro" id="IPR005025">
    <property type="entry name" value="FMN_Rdtase-like_dom"/>
</dbReference>
<dbReference type="RefSeq" id="WP_214235609.1">
    <property type="nucleotide sequence ID" value="NZ_JABBFR010000002.1"/>
</dbReference>
<keyword evidence="2" id="KW-0285">Flavoprotein</keyword>
<evidence type="ECO:0000313" key="5">
    <source>
        <dbReference type="Proteomes" id="UP000790096"/>
    </source>
</evidence>
<feature type="domain" description="NADPH-dependent FMN reductase-like" evidence="3">
    <location>
        <begin position="10"/>
        <end position="104"/>
    </location>
</feature>
<gene>
    <name evidence="4" type="ORF">HH682_01600</name>
</gene>
<dbReference type="Gene3D" id="3.40.50.360">
    <property type="match status" value="1"/>
</dbReference>
<dbReference type="Proteomes" id="UP000790096">
    <property type="component" value="Unassembled WGS sequence"/>
</dbReference>
<dbReference type="SUPFAM" id="SSF52218">
    <property type="entry name" value="Flavoproteins"/>
    <property type="match status" value="1"/>
</dbReference>
<keyword evidence="5" id="KW-1185">Reference proteome</keyword>
<organism evidence="4 5">
    <name type="scientific">Rosenbergiella gaditana</name>
    <dbReference type="NCBI Taxonomy" id="2726987"/>
    <lineage>
        <taxon>Bacteria</taxon>
        <taxon>Pseudomonadati</taxon>
        <taxon>Pseudomonadota</taxon>
        <taxon>Gammaproteobacteria</taxon>
        <taxon>Enterobacterales</taxon>
        <taxon>Erwiniaceae</taxon>
        <taxon>Rosenbergiella</taxon>
    </lineage>
</organism>
<keyword evidence="2" id="KW-0288">FMN</keyword>
<comment type="caution">
    <text evidence="4">The sequence shown here is derived from an EMBL/GenBank/DDBJ whole genome shotgun (WGS) entry which is preliminary data.</text>
</comment>
<proteinExistence type="predicted"/>
<comment type="cofactor">
    <cofactor evidence="1">
        <name>FMN</name>
        <dbReference type="ChEBI" id="CHEBI:58210"/>
    </cofactor>
</comment>
<dbReference type="PANTHER" id="PTHR30543">
    <property type="entry name" value="CHROMATE REDUCTASE"/>
    <property type="match status" value="1"/>
</dbReference>